<comment type="caution">
    <text evidence="2">The sequence shown here is derived from an EMBL/GenBank/DDBJ whole genome shotgun (WGS) entry which is preliminary data.</text>
</comment>
<evidence type="ECO:0008006" key="4">
    <source>
        <dbReference type="Google" id="ProtNLM"/>
    </source>
</evidence>
<accession>A0ABW9D975</accession>
<keyword evidence="3" id="KW-1185">Reference proteome</keyword>
<reference evidence="2 3" key="1">
    <citation type="journal article" date="2024" name="Chem. Sci.">
        <title>Discovery of megapolipeptins by genome mining of a Burkholderiales bacteria collection.</title>
        <authorList>
            <person name="Paulo B.S."/>
            <person name="Recchia M.J.J."/>
            <person name="Lee S."/>
            <person name="Fergusson C.H."/>
            <person name="Romanowski S.B."/>
            <person name="Hernandez A."/>
            <person name="Krull N."/>
            <person name="Liu D.Y."/>
            <person name="Cavanagh H."/>
            <person name="Bos A."/>
            <person name="Gray C.A."/>
            <person name="Murphy B.T."/>
            <person name="Linington R.G."/>
            <person name="Eustaquio A.S."/>
        </authorList>
    </citation>
    <scope>NUCLEOTIDE SEQUENCE [LARGE SCALE GENOMIC DNA]</scope>
    <source>
        <strain evidence="2 3">RL17-335-BIF-A</strain>
    </source>
</reference>
<dbReference type="EMBL" id="JAQQBZ010000007">
    <property type="protein sequence ID" value="MFM0594013.1"/>
    <property type="molecule type" value="Genomic_DNA"/>
</dbReference>
<evidence type="ECO:0000313" key="3">
    <source>
        <dbReference type="Proteomes" id="UP001629367"/>
    </source>
</evidence>
<evidence type="ECO:0000256" key="1">
    <source>
        <dbReference type="SAM" id="MobiDB-lite"/>
    </source>
</evidence>
<dbReference type="RefSeq" id="WP_408212515.1">
    <property type="nucleotide sequence ID" value="NZ_JAQQBZ010000007.1"/>
</dbReference>
<feature type="region of interest" description="Disordered" evidence="1">
    <location>
        <begin position="140"/>
        <end position="160"/>
    </location>
</feature>
<organism evidence="2 3">
    <name type="scientific">Paraburkholderia dilworthii</name>
    <dbReference type="NCBI Taxonomy" id="948106"/>
    <lineage>
        <taxon>Bacteria</taxon>
        <taxon>Pseudomonadati</taxon>
        <taxon>Pseudomonadota</taxon>
        <taxon>Betaproteobacteria</taxon>
        <taxon>Burkholderiales</taxon>
        <taxon>Burkholderiaceae</taxon>
        <taxon>Paraburkholderia</taxon>
    </lineage>
</organism>
<proteinExistence type="predicted"/>
<dbReference type="Proteomes" id="UP001629367">
    <property type="component" value="Unassembled WGS sequence"/>
</dbReference>
<gene>
    <name evidence="2" type="ORF">PQQ68_13380</name>
</gene>
<sequence length="229" mass="25572">MTTTASHVHVDEWLTLRQVADRLAVALVTVSTWWRDNEFDRPPPGEPDNIWYRAPYGSATGYDRRLGGRLVNPAALDTFVPPSQRSRACVAAAGRLIADEAAAFVGCSVPHLNRAAQLGDLLFTVVEGVRAFDRADLETWRTTPTPTGRPRRSLDSERNKAVRPGPLLSFSDAWRLLGYADRASITRLVQRGRLPVVFDERGRKRVNRSDVEALVAEREARMAKREARA</sequence>
<evidence type="ECO:0000313" key="2">
    <source>
        <dbReference type="EMBL" id="MFM0594013.1"/>
    </source>
</evidence>
<name>A0ABW9D975_9BURK</name>
<protein>
    <recommendedName>
        <fullName evidence="4">Helix-turn-helix domain-containing protein</fullName>
    </recommendedName>
</protein>